<reference evidence="1" key="1">
    <citation type="submission" date="2018-06" db="EMBL/GenBank/DDBJ databases">
        <authorList>
            <person name="Zhirakovskaya E."/>
        </authorList>
    </citation>
    <scope>NUCLEOTIDE SEQUENCE</scope>
</reference>
<accession>A0A3B0QUD9</accession>
<name>A0A3B0QUD9_9ZZZZ</name>
<sequence length="31" mass="3728">GNMYRKQNPKMTEKVNQLADEIKSHLNHFKK</sequence>
<feature type="non-terminal residue" evidence="1">
    <location>
        <position position="1"/>
    </location>
</feature>
<protein>
    <submittedName>
        <fullName evidence="1">Uncharacterized protein</fullName>
    </submittedName>
</protein>
<evidence type="ECO:0000313" key="1">
    <source>
        <dbReference type="EMBL" id="VAV83931.1"/>
    </source>
</evidence>
<dbReference type="AlphaFoldDB" id="A0A3B0QUD9"/>
<gene>
    <name evidence="1" type="ORF">MNBD_BACTEROID02-1963</name>
</gene>
<dbReference type="EMBL" id="UOEB01000116">
    <property type="protein sequence ID" value="VAV83931.1"/>
    <property type="molecule type" value="Genomic_DNA"/>
</dbReference>
<organism evidence="1">
    <name type="scientific">hydrothermal vent metagenome</name>
    <dbReference type="NCBI Taxonomy" id="652676"/>
    <lineage>
        <taxon>unclassified sequences</taxon>
        <taxon>metagenomes</taxon>
        <taxon>ecological metagenomes</taxon>
    </lineage>
</organism>
<proteinExistence type="predicted"/>